<accession>A0ABS2PD23</accession>
<dbReference type="InterPro" id="IPR050097">
    <property type="entry name" value="Ferredoxin-NADP_redctase_2"/>
</dbReference>
<name>A0ABS2PD23_9BACL</name>
<keyword evidence="4" id="KW-0560">Oxidoreductase</keyword>
<keyword evidence="3" id="KW-0285">Flavoprotein</keyword>
<evidence type="ECO:0000256" key="1">
    <source>
        <dbReference type="ARBA" id="ARBA00001974"/>
    </source>
</evidence>
<comment type="caution">
    <text evidence="6">The sequence shown here is derived from an EMBL/GenBank/DDBJ whole genome shotgun (WGS) entry which is preliminary data.</text>
</comment>
<dbReference type="InterPro" id="IPR036188">
    <property type="entry name" value="FAD/NAD-bd_sf"/>
</dbReference>
<evidence type="ECO:0000313" key="6">
    <source>
        <dbReference type="EMBL" id="MBM7633016.1"/>
    </source>
</evidence>
<sequence length="299" mass="33033">MNFDVVVIGGGAAGLQATLTLARSRQHVALFDNDTNRNRVTEESHNFITQDGTSPTEFRAIANEDLSRYPHVTRKAETVATIEETGEYFTVTTKSGATHTSRRILLATGIQERFSYEPIRNYYGKSIFHCPFCDGYELRDAALAIFASNEQAILHVTKLLYNWSTDLAIFTNGVTLDQELLQPILDKNISIYSDAIKNLHGDSGQLSAVELADGSFVSRNGGFVVPDYVRSNTFIEQLRLEVDDNEISTDGFGRTSHPRIYVAGEMVKNASSSLLVASTEGATTASMIVFDRANEQFHS</sequence>
<reference evidence="6 7" key="1">
    <citation type="submission" date="2021-01" db="EMBL/GenBank/DDBJ databases">
        <title>Genomic Encyclopedia of Type Strains, Phase IV (KMG-IV): sequencing the most valuable type-strain genomes for metagenomic binning, comparative biology and taxonomic classification.</title>
        <authorList>
            <person name="Goeker M."/>
        </authorList>
    </citation>
    <scope>NUCLEOTIDE SEQUENCE [LARGE SCALE GENOMIC DNA]</scope>
    <source>
        <strain evidence="6 7">DSM 25540</strain>
    </source>
</reference>
<gene>
    <name evidence="6" type="ORF">JOD17_002110</name>
</gene>
<evidence type="ECO:0000256" key="4">
    <source>
        <dbReference type="ARBA" id="ARBA00023002"/>
    </source>
</evidence>
<evidence type="ECO:0000256" key="2">
    <source>
        <dbReference type="ARBA" id="ARBA00011738"/>
    </source>
</evidence>
<dbReference type="SUPFAM" id="SSF51905">
    <property type="entry name" value="FAD/NAD(P)-binding domain"/>
    <property type="match status" value="1"/>
</dbReference>
<evidence type="ECO:0000259" key="5">
    <source>
        <dbReference type="Pfam" id="PF07992"/>
    </source>
</evidence>
<comment type="cofactor">
    <cofactor evidence="1">
        <name>FAD</name>
        <dbReference type="ChEBI" id="CHEBI:57692"/>
    </cofactor>
</comment>
<keyword evidence="7" id="KW-1185">Reference proteome</keyword>
<protein>
    <submittedName>
        <fullName evidence="6">Thioredoxin reductase</fullName>
    </submittedName>
</protein>
<feature type="domain" description="FAD/NAD(P)-binding" evidence="5">
    <location>
        <begin position="3"/>
        <end position="115"/>
    </location>
</feature>
<dbReference type="Pfam" id="PF07992">
    <property type="entry name" value="Pyr_redox_2"/>
    <property type="match status" value="1"/>
</dbReference>
<dbReference type="PRINTS" id="PR00469">
    <property type="entry name" value="PNDRDTASEII"/>
</dbReference>
<dbReference type="Gene3D" id="3.50.50.60">
    <property type="entry name" value="FAD/NAD(P)-binding domain"/>
    <property type="match status" value="2"/>
</dbReference>
<dbReference type="EMBL" id="JAFBEC010000005">
    <property type="protein sequence ID" value="MBM7633016.1"/>
    <property type="molecule type" value="Genomic_DNA"/>
</dbReference>
<dbReference type="RefSeq" id="WP_204697510.1">
    <property type="nucleotide sequence ID" value="NZ_JAFBEC010000005.1"/>
</dbReference>
<proteinExistence type="predicted"/>
<dbReference type="Proteomes" id="UP000741863">
    <property type="component" value="Unassembled WGS sequence"/>
</dbReference>
<dbReference type="InterPro" id="IPR023753">
    <property type="entry name" value="FAD/NAD-binding_dom"/>
</dbReference>
<dbReference type="PRINTS" id="PR00368">
    <property type="entry name" value="FADPNR"/>
</dbReference>
<evidence type="ECO:0000256" key="3">
    <source>
        <dbReference type="ARBA" id="ARBA00022630"/>
    </source>
</evidence>
<comment type="subunit">
    <text evidence="2">Homodimer.</text>
</comment>
<organism evidence="6 7">
    <name type="scientific">Geomicrobium sediminis</name>
    <dbReference type="NCBI Taxonomy" id="1347788"/>
    <lineage>
        <taxon>Bacteria</taxon>
        <taxon>Bacillati</taxon>
        <taxon>Bacillota</taxon>
        <taxon>Bacilli</taxon>
        <taxon>Bacillales</taxon>
        <taxon>Geomicrobium</taxon>
    </lineage>
</organism>
<evidence type="ECO:0000313" key="7">
    <source>
        <dbReference type="Proteomes" id="UP000741863"/>
    </source>
</evidence>
<dbReference type="PANTHER" id="PTHR48105">
    <property type="entry name" value="THIOREDOXIN REDUCTASE 1-RELATED-RELATED"/>
    <property type="match status" value="1"/>
</dbReference>